<dbReference type="GO" id="GO:0016987">
    <property type="term" value="F:sigma factor activity"/>
    <property type="evidence" value="ECO:0007669"/>
    <property type="project" value="UniProtKB-KW"/>
</dbReference>
<evidence type="ECO:0000313" key="11">
    <source>
        <dbReference type="EMBL" id="GIN62358.1"/>
    </source>
</evidence>
<dbReference type="Pfam" id="PF00309">
    <property type="entry name" value="Sigma54_AID"/>
    <property type="match status" value="1"/>
</dbReference>
<dbReference type="Pfam" id="PF04552">
    <property type="entry name" value="Sigma54_DBD"/>
    <property type="match status" value="1"/>
</dbReference>
<feature type="domain" description="RNA polymerase sigma factor 54 core-binding" evidence="10">
    <location>
        <begin position="81"/>
        <end position="268"/>
    </location>
</feature>
<comment type="caution">
    <text evidence="11">The sequence shown here is derived from an EMBL/GenBank/DDBJ whole genome shotgun (WGS) entry which is preliminary data.</text>
</comment>
<dbReference type="NCBIfam" id="TIGR02395">
    <property type="entry name" value="rpoN_sigma"/>
    <property type="match status" value="1"/>
</dbReference>
<comment type="similarity">
    <text evidence="1">Belongs to the sigma-54 factor family.</text>
</comment>
<keyword evidence="2" id="KW-0240">DNA-directed RNA polymerase</keyword>
<dbReference type="PROSITE" id="PS50044">
    <property type="entry name" value="SIGMA54_3"/>
    <property type="match status" value="1"/>
</dbReference>
<keyword evidence="6" id="KW-0731">Sigma factor</keyword>
<evidence type="ECO:0000259" key="10">
    <source>
        <dbReference type="Pfam" id="PF04963"/>
    </source>
</evidence>
<dbReference type="InterPro" id="IPR000394">
    <property type="entry name" value="RNA_pol_sigma_54"/>
</dbReference>
<evidence type="ECO:0000259" key="9">
    <source>
        <dbReference type="Pfam" id="PF04552"/>
    </source>
</evidence>
<dbReference type="InterPro" id="IPR007634">
    <property type="entry name" value="RNA_pol_sigma_54_DNA-bd"/>
</dbReference>
<dbReference type="PROSITE" id="PS00717">
    <property type="entry name" value="SIGMA54_1"/>
    <property type="match status" value="1"/>
</dbReference>
<accession>A0A920BTW2</accession>
<gene>
    <name evidence="11" type="primary">sigL</name>
    <name evidence="11" type="ORF">J27TS8_23510</name>
</gene>
<dbReference type="Proteomes" id="UP000682111">
    <property type="component" value="Unassembled WGS sequence"/>
</dbReference>
<dbReference type="PANTHER" id="PTHR32248">
    <property type="entry name" value="RNA POLYMERASE SIGMA-54 FACTOR"/>
    <property type="match status" value="1"/>
</dbReference>
<evidence type="ECO:0000256" key="2">
    <source>
        <dbReference type="ARBA" id="ARBA00022478"/>
    </source>
</evidence>
<keyword evidence="4" id="KW-0548">Nucleotidyltransferase</keyword>
<dbReference type="PANTHER" id="PTHR32248:SF4">
    <property type="entry name" value="RNA POLYMERASE SIGMA-54 FACTOR"/>
    <property type="match status" value="1"/>
</dbReference>
<dbReference type="PRINTS" id="PR00045">
    <property type="entry name" value="SIGMA54FCT"/>
</dbReference>
<evidence type="ECO:0000256" key="6">
    <source>
        <dbReference type="ARBA" id="ARBA00023082"/>
    </source>
</evidence>
<organism evidence="11 12">
    <name type="scientific">Robertmurraya siralis</name>
    <dbReference type="NCBI Taxonomy" id="77777"/>
    <lineage>
        <taxon>Bacteria</taxon>
        <taxon>Bacillati</taxon>
        <taxon>Bacillota</taxon>
        <taxon>Bacilli</taxon>
        <taxon>Bacillales</taxon>
        <taxon>Bacillaceae</taxon>
        <taxon>Robertmurraya</taxon>
    </lineage>
</organism>
<dbReference type="RefSeq" id="WP_212933713.1">
    <property type="nucleotide sequence ID" value="NZ_BORC01000003.1"/>
</dbReference>
<evidence type="ECO:0000256" key="5">
    <source>
        <dbReference type="ARBA" id="ARBA00023015"/>
    </source>
</evidence>
<sequence length="444" mass="51528">MDLKPGLWQQQTLKLTMTQELSQAIALLQYSTQELTSFLEEKANENPLLKIESEHVRTMDPRKDRSKRTTMKVEKDKQSWIEQIGTDNKSLDTYLLSQINIKQVDEQKRLIIQEMIFYIDANGYLCATVDEIAEDLRSTNEEVAWCLSILQSLEPAGIGARDLKECLLLQLQRLEKRDELAETIVKEHFALFVEKKWKELGRLLAVTPGEIQQVFDFIQTLNPRPALAFQNDKAIYITPDVVVKREGEAFAISIFDEVLPKVSFNEEYYKQFSSYKDKQVNRFLQEKQQDYFWIVKALEQRKETLTKVAIKIVEKQHDFFMKGPAYLKPMTMKDIAEEIGVHESTVSRAVREKYAQTPFGLCELKYFFSSTIQTTSSENASSQQVKDIISKLVAEENKQKPLSDQEIVKELNSKHGIVVSRRTIAKYRDQLSIPSSSKRKRYEI</sequence>
<name>A0A920BTW2_9BACI</name>
<evidence type="ECO:0000256" key="7">
    <source>
        <dbReference type="ARBA" id="ARBA00023125"/>
    </source>
</evidence>
<evidence type="ECO:0000256" key="3">
    <source>
        <dbReference type="ARBA" id="ARBA00022679"/>
    </source>
</evidence>
<evidence type="ECO:0000256" key="8">
    <source>
        <dbReference type="ARBA" id="ARBA00023163"/>
    </source>
</evidence>
<dbReference type="InterPro" id="IPR038709">
    <property type="entry name" value="RpoN_core-bd_sf"/>
</dbReference>
<feature type="domain" description="RNA polymerase sigma factor 54 DNA-binding" evidence="9">
    <location>
        <begin position="282"/>
        <end position="441"/>
    </location>
</feature>
<dbReference type="GO" id="GO:0003677">
    <property type="term" value="F:DNA binding"/>
    <property type="evidence" value="ECO:0007669"/>
    <property type="project" value="UniProtKB-KW"/>
</dbReference>
<dbReference type="InterPro" id="IPR007046">
    <property type="entry name" value="RNA_pol_sigma_54_core-bd"/>
</dbReference>
<dbReference type="GO" id="GO:0016779">
    <property type="term" value="F:nucleotidyltransferase activity"/>
    <property type="evidence" value="ECO:0007669"/>
    <property type="project" value="UniProtKB-KW"/>
</dbReference>
<dbReference type="PROSITE" id="PS00718">
    <property type="entry name" value="SIGMA54_2"/>
    <property type="match status" value="1"/>
</dbReference>
<keyword evidence="12" id="KW-1185">Reference proteome</keyword>
<dbReference type="PIRSF" id="PIRSF000774">
    <property type="entry name" value="RpoN"/>
    <property type="match status" value="1"/>
</dbReference>
<dbReference type="GO" id="GO:0000428">
    <property type="term" value="C:DNA-directed RNA polymerase complex"/>
    <property type="evidence" value="ECO:0007669"/>
    <property type="project" value="UniProtKB-KW"/>
</dbReference>
<dbReference type="Gene3D" id="1.10.10.1330">
    <property type="entry name" value="RNA polymerase sigma-54 factor, core-binding domain"/>
    <property type="match status" value="1"/>
</dbReference>
<dbReference type="InterPro" id="IPR010982">
    <property type="entry name" value="Lambda_DNA-bd_dom_sf"/>
</dbReference>
<proteinExistence type="inferred from homology"/>
<keyword evidence="7" id="KW-0238">DNA-binding</keyword>
<protein>
    <submittedName>
        <fullName evidence="11">RNA polymerase sigma-54 factor</fullName>
    </submittedName>
</protein>
<keyword evidence="8" id="KW-0804">Transcription</keyword>
<keyword evidence="3" id="KW-0808">Transferase</keyword>
<dbReference type="GO" id="GO:0006352">
    <property type="term" value="P:DNA-templated transcription initiation"/>
    <property type="evidence" value="ECO:0007669"/>
    <property type="project" value="InterPro"/>
</dbReference>
<keyword evidence="5" id="KW-0805">Transcription regulation</keyword>
<dbReference type="Gene3D" id="1.10.260.40">
    <property type="entry name" value="lambda repressor-like DNA-binding domains"/>
    <property type="match status" value="1"/>
</dbReference>
<dbReference type="Gene3D" id="1.10.10.60">
    <property type="entry name" value="Homeodomain-like"/>
    <property type="match status" value="1"/>
</dbReference>
<dbReference type="EMBL" id="BORC01000003">
    <property type="protein sequence ID" value="GIN62358.1"/>
    <property type="molecule type" value="Genomic_DNA"/>
</dbReference>
<reference evidence="11" key="1">
    <citation type="submission" date="2021-03" db="EMBL/GenBank/DDBJ databases">
        <title>Antimicrobial resistance genes in bacteria isolated from Japanese honey, and their potential for conferring macrolide and lincosamide resistance in the American foulbrood pathogen Paenibacillus larvae.</title>
        <authorList>
            <person name="Okamoto M."/>
            <person name="Kumagai M."/>
            <person name="Kanamori H."/>
            <person name="Takamatsu D."/>
        </authorList>
    </citation>
    <scope>NUCLEOTIDE SEQUENCE</scope>
    <source>
        <strain evidence="11">J27TS8</strain>
    </source>
</reference>
<evidence type="ECO:0000313" key="12">
    <source>
        <dbReference type="Proteomes" id="UP000682111"/>
    </source>
</evidence>
<dbReference type="Pfam" id="PF04963">
    <property type="entry name" value="Sigma54_CBD"/>
    <property type="match status" value="1"/>
</dbReference>
<dbReference type="AlphaFoldDB" id="A0A920BTW2"/>
<evidence type="ECO:0000256" key="4">
    <source>
        <dbReference type="ARBA" id="ARBA00022695"/>
    </source>
</evidence>
<evidence type="ECO:0000256" key="1">
    <source>
        <dbReference type="ARBA" id="ARBA00008798"/>
    </source>
</evidence>
<dbReference type="GO" id="GO:0001216">
    <property type="term" value="F:DNA-binding transcription activator activity"/>
    <property type="evidence" value="ECO:0007669"/>
    <property type="project" value="InterPro"/>
</dbReference>